<dbReference type="RefSeq" id="WP_075128244.1">
    <property type="nucleotide sequence ID" value="NZ_MSIE01000049.1"/>
</dbReference>
<gene>
    <name evidence="4" type="ORF">BU204_25270</name>
</gene>
<dbReference type="SMART" id="SM00710">
    <property type="entry name" value="PbH1"/>
    <property type="match status" value="7"/>
</dbReference>
<dbReference type="InterPro" id="IPR011050">
    <property type="entry name" value="Pectin_lyase_fold/virulence"/>
</dbReference>
<dbReference type="AlphaFoldDB" id="A0A1Q8CK39"/>
<dbReference type="OrthoDB" id="339817at2"/>
<dbReference type="Gene3D" id="2.160.20.10">
    <property type="entry name" value="Single-stranded right-handed beta-helix, Pectin lyase-like"/>
    <property type="match status" value="1"/>
</dbReference>
<feature type="chain" id="PRO_5012209331" description="Right handed beta helix domain-containing protein" evidence="2">
    <location>
        <begin position="29"/>
        <end position="370"/>
    </location>
</feature>
<name>A0A1Q8CK39_9PSEU</name>
<dbReference type="PANTHER" id="PTHR22990:SF15">
    <property type="entry name" value="F-BOX ONLY PROTEIN 10"/>
    <property type="match status" value="1"/>
</dbReference>
<accession>A0A1Q8CK39</accession>
<dbReference type="SUPFAM" id="SSF51126">
    <property type="entry name" value="Pectin lyase-like"/>
    <property type="match status" value="1"/>
</dbReference>
<evidence type="ECO:0000313" key="5">
    <source>
        <dbReference type="Proteomes" id="UP000185596"/>
    </source>
</evidence>
<dbReference type="Pfam" id="PF13229">
    <property type="entry name" value="Beta_helix"/>
    <property type="match status" value="1"/>
</dbReference>
<dbReference type="STRING" id="1912961.BU204_25270"/>
<proteinExistence type="predicted"/>
<evidence type="ECO:0000256" key="1">
    <source>
        <dbReference type="ARBA" id="ARBA00022737"/>
    </source>
</evidence>
<protein>
    <recommendedName>
        <fullName evidence="3">Right handed beta helix domain-containing protein</fullName>
    </recommendedName>
</protein>
<dbReference type="Proteomes" id="UP000185596">
    <property type="component" value="Unassembled WGS sequence"/>
</dbReference>
<keyword evidence="2" id="KW-0732">Signal</keyword>
<organism evidence="4 5">
    <name type="scientific">Actinophytocola xanthii</name>
    <dbReference type="NCBI Taxonomy" id="1912961"/>
    <lineage>
        <taxon>Bacteria</taxon>
        <taxon>Bacillati</taxon>
        <taxon>Actinomycetota</taxon>
        <taxon>Actinomycetes</taxon>
        <taxon>Pseudonocardiales</taxon>
        <taxon>Pseudonocardiaceae</taxon>
    </lineage>
</organism>
<dbReference type="InterPro" id="IPR006626">
    <property type="entry name" value="PbH1"/>
</dbReference>
<evidence type="ECO:0000256" key="2">
    <source>
        <dbReference type="SAM" id="SignalP"/>
    </source>
</evidence>
<dbReference type="InterPro" id="IPR039448">
    <property type="entry name" value="Beta_helix"/>
</dbReference>
<feature type="signal peptide" evidence="2">
    <location>
        <begin position="1"/>
        <end position="28"/>
    </location>
</feature>
<dbReference type="InterPro" id="IPR051550">
    <property type="entry name" value="SCF-Subunits/Alg-Epimerases"/>
</dbReference>
<dbReference type="PANTHER" id="PTHR22990">
    <property type="entry name" value="F-BOX ONLY PROTEIN"/>
    <property type="match status" value="1"/>
</dbReference>
<comment type="caution">
    <text evidence="4">The sequence shown here is derived from an EMBL/GenBank/DDBJ whole genome shotgun (WGS) entry which is preliminary data.</text>
</comment>
<evidence type="ECO:0000313" key="4">
    <source>
        <dbReference type="EMBL" id="OLF14727.1"/>
    </source>
</evidence>
<feature type="domain" description="Right handed beta helix" evidence="3">
    <location>
        <begin position="123"/>
        <end position="231"/>
    </location>
</feature>
<keyword evidence="1" id="KW-0677">Repeat</keyword>
<evidence type="ECO:0000259" key="3">
    <source>
        <dbReference type="Pfam" id="PF13229"/>
    </source>
</evidence>
<dbReference type="EMBL" id="MSIE01000049">
    <property type="protein sequence ID" value="OLF14727.1"/>
    <property type="molecule type" value="Genomic_DNA"/>
</dbReference>
<keyword evidence="5" id="KW-1185">Reference proteome</keyword>
<sequence length="370" mass="38580">MRSTRPLARLAMIIIAIIAVTSPGAASATGARRVHVVWPGQSVQAAIDAAAPGDTVVLRPGTYRENLSITTNGLTLVGFGARLEAPAVPTPAGCVPAEQPNPVGVCVSGETDADTGQTVEVADVTIRGLTVGRFPSTGIMVLHGRRTRIERVDATGGTAYGILILRSSDNTVTGSTLHGGQSAGLYIGESPEARSTVTGNRMYDNVTFGIYVRTASYGIITGNQVEGSCIGIGFIPTHPAEDAVAHWRVTANRITANNRLCESASGPVTGIGVYLGGTKEITVDHNRIEANTGAPGTPHSWGGGIVVNDGSLYGFPNQPIDNQIRHNLLRDNLPYDIMVVVPGTGNTITANRCEASSPPGLCRPRTGSRR</sequence>
<reference evidence="4 5" key="1">
    <citation type="submission" date="2016-12" db="EMBL/GenBank/DDBJ databases">
        <title>The draft genome sequence of Actinophytocola sp. 11-183.</title>
        <authorList>
            <person name="Wang W."/>
            <person name="Yuan L."/>
        </authorList>
    </citation>
    <scope>NUCLEOTIDE SEQUENCE [LARGE SCALE GENOMIC DNA]</scope>
    <source>
        <strain evidence="4 5">11-183</strain>
    </source>
</reference>
<dbReference type="InterPro" id="IPR012334">
    <property type="entry name" value="Pectin_lyas_fold"/>
</dbReference>